<dbReference type="InterPro" id="IPR001965">
    <property type="entry name" value="Znf_PHD"/>
</dbReference>
<dbReference type="Proteomes" id="UP001353858">
    <property type="component" value="Unassembled WGS sequence"/>
</dbReference>
<accession>A0AAN7SS82</accession>
<dbReference type="SUPFAM" id="SSF57903">
    <property type="entry name" value="FYVE/PHD zinc finger"/>
    <property type="match status" value="1"/>
</dbReference>
<dbReference type="AlphaFoldDB" id="A0AAN7SS82"/>
<evidence type="ECO:0000313" key="7">
    <source>
        <dbReference type="Proteomes" id="UP001353858"/>
    </source>
</evidence>
<evidence type="ECO:0000313" key="6">
    <source>
        <dbReference type="EMBL" id="KAK4882990.1"/>
    </source>
</evidence>
<evidence type="ECO:0000256" key="4">
    <source>
        <dbReference type="PROSITE-ProRule" id="PRU00146"/>
    </source>
</evidence>
<keyword evidence="1" id="KW-0479">Metal-binding</keyword>
<comment type="caution">
    <text evidence="6">The sequence shown here is derived from an EMBL/GenBank/DDBJ whole genome shotgun (WGS) entry which is preliminary data.</text>
</comment>
<feature type="domain" description="PHD-type" evidence="5">
    <location>
        <begin position="4"/>
        <end position="61"/>
    </location>
</feature>
<dbReference type="GO" id="GO:0008270">
    <property type="term" value="F:zinc ion binding"/>
    <property type="evidence" value="ECO:0007669"/>
    <property type="project" value="UniProtKB-KW"/>
</dbReference>
<dbReference type="EMBL" id="JARPUR010000002">
    <property type="protein sequence ID" value="KAK4882990.1"/>
    <property type="molecule type" value="Genomic_DNA"/>
</dbReference>
<evidence type="ECO:0000256" key="3">
    <source>
        <dbReference type="ARBA" id="ARBA00022833"/>
    </source>
</evidence>
<reference evidence="7" key="1">
    <citation type="submission" date="2023-01" db="EMBL/GenBank/DDBJ databases">
        <title>Key to firefly adult light organ development and bioluminescence: homeobox transcription factors regulate luciferase expression and transportation to peroxisome.</title>
        <authorList>
            <person name="Fu X."/>
        </authorList>
    </citation>
    <scope>NUCLEOTIDE SEQUENCE [LARGE SCALE GENOMIC DNA]</scope>
</reference>
<evidence type="ECO:0000256" key="1">
    <source>
        <dbReference type="ARBA" id="ARBA00022723"/>
    </source>
</evidence>
<dbReference type="InterPro" id="IPR019787">
    <property type="entry name" value="Znf_PHD-finger"/>
</dbReference>
<dbReference type="CDD" id="cd15489">
    <property type="entry name" value="PHD_SF"/>
    <property type="match status" value="1"/>
</dbReference>
<sequence length="237" mass="27199">MPLINKCSVCNDNVNADKEISCDKCKLPLHSTCSGLSRSEIQCVFAKDRRVSYFCNKCIKCDNEVIELKKLIMDLKLQIDELKKSNCMKKEEYSPDSIVHEVFERQRRANNIVIYNIEESDPQSANDKTIATNLIKEISNIDTGNIRVQRLGKQFNNDKPRPLKITLPSSADAIQILKNKHKIKSLNNINIKQDQTPMQLKHLANLRTKLKARQDNGEKNLTIKYIYGQPQIISLKN</sequence>
<protein>
    <recommendedName>
        <fullName evidence="5">PHD-type domain-containing protein</fullName>
    </recommendedName>
</protein>
<dbReference type="PROSITE" id="PS01359">
    <property type="entry name" value="ZF_PHD_1"/>
    <property type="match status" value="1"/>
</dbReference>
<keyword evidence="3" id="KW-0862">Zinc</keyword>
<keyword evidence="7" id="KW-1185">Reference proteome</keyword>
<dbReference type="InterPro" id="IPR019786">
    <property type="entry name" value="Zinc_finger_PHD-type_CS"/>
</dbReference>
<gene>
    <name evidence="6" type="ORF">RN001_006309</name>
</gene>
<proteinExistence type="predicted"/>
<dbReference type="InterPro" id="IPR011011">
    <property type="entry name" value="Znf_FYVE_PHD"/>
</dbReference>
<dbReference type="SMART" id="SM00249">
    <property type="entry name" value="PHD"/>
    <property type="match status" value="1"/>
</dbReference>
<name>A0AAN7SS82_9COLE</name>
<dbReference type="InterPro" id="IPR013083">
    <property type="entry name" value="Znf_RING/FYVE/PHD"/>
</dbReference>
<keyword evidence="2 4" id="KW-0863">Zinc-finger</keyword>
<evidence type="ECO:0000259" key="5">
    <source>
        <dbReference type="PROSITE" id="PS50016"/>
    </source>
</evidence>
<dbReference type="Gene3D" id="3.30.40.10">
    <property type="entry name" value="Zinc/RING finger domain, C3HC4 (zinc finger)"/>
    <property type="match status" value="1"/>
</dbReference>
<organism evidence="6 7">
    <name type="scientific">Aquatica leii</name>
    <dbReference type="NCBI Taxonomy" id="1421715"/>
    <lineage>
        <taxon>Eukaryota</taxon>
        <taxon>Metazoa</taxon>
        <taxon>Ecdysozoa</taxon>
        <taxon>Arthropoda</taxon>
        <taxon>Hexapoda</taxon>
        <taxon>Insecta</taxon>
        <taxon>Pterygota</taxon>
        <taxon>Neoptera</taxon>
        <taxon>Endopterygota</taxon>
        <taxon>Coleoptera</taxon>
        <taxon>Polyphaga</taxon>
        <taxon>Elateriformia</taxon>
        <taxon>Elateroidea</taxon>
        <taxon>Lampyridae</taxon>
        <taxon>Luciolinae</taxon>
        <taxon>Aquatica</taxon>
    </lineage>
</organism>
<evidence type="ECO:0000256" key="2">
    <source>
        <dbReference type="ARBA" id="ARBA00022771"/>
    </source>
</evidence>
<dbReference type="PROSITE" id="PS50016">
    <property type="entry name" value="ZF_PHD_2"/>
    <property type="match status" value="1"/>
</dbReference>